<name>A0ABN3WZ80_STRTU</name>
<sequence length="688" mass="73069">MQSFSDPVGLDGSKIDTIDDHSVTGDPPGTTRPPGRPGRRPPAADSLPVVAGAAVAMAGVGAALALADIGSPLRAPFTLFFLLVAPGCGIAAALRGLDPLSRAVVAGGGALAVDLLVAQTMLALHNWSVRGGVVAVGAFSLLFSCSPTGGATGAAPREAGRPDVDISVRRPGELTAADRAAWSAMQTRAVEDGSPQLANPFLAPEFTLAVGRCRRGTRIAVVREEGAPAAFFPYQRTPLGVGRAVGLGVSDAQGLVHRPGFQWDARELLHACGLSLWEFDHLVEGQKPFEVGASGAFASPVIDVEQGFESYLAALRKQSPKFTRTTLAKERRLGRDVGDVRYVHDERDPAVLDRLIAWKSAQYRRTGRSDRFSRPWISHLVEQLFHTRAATFGGLLSVLYADGRPVAAHFGLRSPTVLACWFPAYDPEFAKYSPGLVLHIRMAEGAAAAGLAYLDLGRGGKAYKDSLKTRELSVSEGWVTRRHPVAMVGIWRGVGAGCARCATPCSRAPSSSSPPTGSSNRWAGSGGAREGGSRAGVRGTPNSPLRRVRSHSGQRVRNKGHQRRRVRLTSCHTVSSFNTVVHLPASVHQFMRLRGGAPVAARWVRGGARQGVPRPAGPAGPGRVPRGLCYLPTRPERTVVPYSVRDRARPPFRTGHTKGTARGRARPPDERETETHELVPAPGGRSGS</sequence>
<accession>A0ABN3WZ80</accession>
<keyword evidence="2" id="KW-1133">Transmembrane helix</keyword>
<feature type="region of interest" description="Disordered" evidence="1">
    <location>
        <begin position="505"/>
        <end position="566"/>
    </location>
</feature>
<feature type="compositionally biased region" description="Basic residues" evidence="1">
    <location>
        <begin position="546"/>
        <end position="566"/>
    </location>
</feature>
<evidence type="ECO:0000256" key="1">
    <source>
        <dbReference type="SAM" id="MobiDB-lite"/>
    </source>
</evidence>
<dbReference type="InterPro" id="IPR038740">
    <property type="entry name" value="BioF2-like_GNAT_dom"/>
</dbReference>
<comment type="caution">
    <text evidence="4">The sequence shown here is derived from an EMBL/GenBank/DDBJ whole genome shotgun (WGS) entry which is preliminary data.</text>
</comment>
<dbReference type="Pfam" id="PF13480">
    <property type="entry name" value="Acetyltransf_6"/>
    <property type="match status" value="1"/>
</dbReference>
<keyword evidence="2" id="KW-0472">Membrane</keyword>
<dbReference type="InterPro" id="IPR016181">
    <property type="entry name" value="Acyl_CoA_acyltransferase"/>
</dbReference>
<feature type="transmembrane region" description="Helical" evidence="2">
    <location>
        <begin position="47"/>
        <end position="67"/>
    </location>
</feature>
<feature type="transmembrane region" description="Helical" evidence="2">
    <location>
        <begin position="103"/>
        <end position="124"/>
    </location>
</feature>
<dbReference type="EMBL" id="BAAAXZ010000114">
    <property type="protein sequence ID" value="GAA2932330.1"/>
    <property type="molecule type" value="Genomic_DNA"/>
</dbReference>
<keyword evidence="2" id="KW-0812">Transmembrane</keyword>
<feature type="compositionally biased region" description="Basic residues" evidence="1">
    <location>
        <begin position="655"/>
        <end position="665"/>
    </location>
</feature>
<feature type="compositionally biased region" description="Basic and acidic residues" evidence="1">
    <location>
        <begin position="666"/>
        <end position="677"/>
    </location>
</feature>
<dbReference type="Proteomes" id="UP001501102">
    <property type="component" value="Unassembled WGS sequence"/>
</dbReference>
<proteinExistence type="predicted"/>
<dbReference type="Gene3D" id="3.40.630.30">
    <property type="match status" value="1"/>
</dbReference>
<feature type="compositionally biased region" description="Basic and acidic residues" evidence="1">
    <location>
        <begin position="13"/>
        <end position="23"/>
    </location>
</feature>
<feature type="region of interest" description="Disordered" evidence="1">
    <location>
        <begin position="1"/>
        <end position="44"/>
    </location>
</feature>
<gene>
    <name evidence="4" type="ORF">GCM10020221_30110</name>
</gene>
<reference evidence="4 5" key="1">
    <citation type="journal article" date="2019" name="Int. J. Syst. Evol. Microbiol.">
        <title>The Global Catalogue of Microorganisms (GCM) 10K type strain sequencing project: providing services to taxonomists for standard genome sequencing and annotation.</title>
        <authorList>
            <consortium name="The Broad Institute Genomics Platform"/>
            <consortium name="The Broad Institute Genome Sequencing Center for Infectious Disease"/>
            <person name="Wu L."/>
            <person name="Ma J."/>
        </authorList>
    </citation>
    <scope>NUCLEOTIDE SEQUENCE [LARGE SCALE GENOMIC DNA]</scope>
    <source>
        <strain evidence="4 5">JCM 4087</strain>
    </source>
</reference>
<keyword evidence="5" id="KW-1185">Reference proteome</keyword>
<feature type="region of interest" description="Disordered" evidence="1">
    <location>
        <begin position="644"/>
        <end position="688"/>
    </location>
</feature>
<feature type="compositionally biased region" description="Low complexity" evidence="1">
    <location>
        <begin position="505"/>
        <end position="519"/>
    </location>
</feature>
<evidence type="ECO:0000313" key="5">
    <source>
        <dbReference type="Proteomes" id="UP001501102"/>
    </source>
</evidence>
<evidence type="ECO:0000313" key="4">
    <source>
        <dbReference type="EMBL" id="GAA2932330.1"/>
    </source>
</evidence>
<organism evidence="4 5">
    <name type="scientific">Streptomyces thioluteus</name>
    <dbReference type="NCBI Taxonomy" id="66431"/>
    <lineage>
        <taxon>Bacteria</taxon>
        <taxon>Bacillati</taxon>
        <taxon>Actinomycetota</taxon>
        <taxon>Actinomycetes</taxon>
        <taxon>Kitasatosporales</taxon>
        <taxon>Streptomycetaceae</taxon>
        <taxon>Streptomyces</taxon>
    </lineage>
</organism>
<feature type="compositionally biased region" description="Gly residues" evidence="1">
    <location>
        <begin position="524"/>
        <end position="534"/>
    </location>
</feature>
<feature type="domain" description="BioF2-like acetyltransferase" evidence="3">
    <location>
        <begin position="323"/>
        <end position="464"/>
    </location>
</feature>
<protein>
    <recommendedName>
        <fullName evidence="3">BioF2-like acetyltransferase domain-containing protein</fullName>
    </recommendedName>
</protein>
<feature type="transmembrane region" description="Helical" evidence="2">
    <location>
        <begin position="79"/>
        <end position="97"/>
    </location>
</feature>
<evidence type="ECO:0000259" key="3">
    <source>
        <dbReference type="Pfam" id="PF13480"/>
    </source>
</evidence>
<evidence type="ECO:0000256" key="2">
    <source>
        <dbReference type="SAM" id="Phobius"/>
    </source>
</evidence>
<dbReference type="SUPFAM" id="SSF55729">
    <property type="entry name" value="Acyl-CoA N-acyltransferases (Nat)"/>
    <property type="match status" value="1"/>
</dbReference>